<dbReference type="Proteomes" id="UP000462621">
    <property type="component" value="Unassembled WGS sequence"/>
</dbReference>
<dbReference type="AlphaFoldDB" id="A0A7X4LMS4"/>
<dbReference type="SUPFAM" id="SSF53474">
    <property type="entry name" value="alpha/beta-Hydrolases"/>
    <property type="match status" value="1"/>
</dbReference>
<dbReference type="Gene3D" id="3.40.50.1820">
    <property type="entry name" value="alpha/beta hydrolase"/>
    <property type="match status" value="1"/>
</dbReference>
<feature type="domain" description="Serine aminopeptidase S33" evidence="1">
    <location>
        <begin position="54"/>
        <end position="311"/>
    </location>
</feature>
<evidence type="ECO:0000313" key="3">
    <source>
        <dbReference type="Proteomes" id="UP000462621"/>
    </source>
</evidence>
<dbReference type="GO" id="GO:0016787">
    <property type="term" value="F:hydrolase activity"/>
    <property type="evidence" value="ECO:0007669"/>
    <property type="project" value="UniProtKB-KW"/>
</dbReference>
<proteinExistence type="predicted"/>
<dbReference type="InterPro" id="IPR029058">
    <property type="entry name" value="AB_hydrolase_fold"/>
</dbReference>
<comment type="caution">
    <text evidence="2">The sequence shown here is derived from an EMBL/GenBank/DDBJ whole genome shotgun (WGS) entry which is preliminary data.</text>
</comment>
<evidence type="ECO:0000313" key="2">
    <source>
        <dbReference type="EMBL" id="MZI94497.1"/>
    </source>
</evidence>
<reference evidence="2 3" key="1">
    <citation type="submission" date="2019-10" db="EMBL/GenBank/DDBJ databases">
        <title>Vibrio sp. nov. isolated from a shrimp pond.</title>
        <authorList>
            <person name="Gomez-Gil B."/>
            <person name="Enciso-Ibarra J."/>
            <person name="Enciso-Ibarra K."/>
            <person name="Bolan-Mejia C."/>
        </authorList>
    </citation>
    <scope>NUCLEOTIDE SEQUENCE [LARGE SCALE GENOMIC DNA]</scope>
    <source>
        <strain evidence="2 3">CAIM 722</strain>
    </source>
</reference>
<keyword evidence="3" id="KW-1185">Reference proteome</keyword>
<name>A0A7X4LMS4_9VIBR</name>
<dbReference type="Pfam" id="PF12146">
    <property type="entry name" value="Hydrolase_4"/>
    <property type="match status" value="1"/>
</dbReference>
<accession>A0A7X4LMS4</accession>
<dbReference type="InterPro" id="IPR051044">
    <property type="entry name" value="MAG_DAG_Lipase"/>
</dbReference>
<dbReference type="RefSeq" id="WP_161156966.1">
    <property type="nucleotide sequence ID" value="NZ_WEKT01000030.1"/>
</dbReference>
<dbReference type="PANTHER" id="PTHR11614">
    <property type="entry name" value="PHOSPHOLIPASE-RELATED"/>
    <property type="match status" value="1"/>
</dbReference>
<protein>
    <submittedName>
        <fullName evidence="2">Alpha/beta fold hydrolase</fullName>
    </submittedName>
</protein>
<keyword evidence="2" id="KW-0378">Hydrolase</keyword>
<gene>
    <name evidence="2" type="ORF">F9817_14965</name>
</gene>
<evidence type="ECO:0000259" key="1">
    <source>
        <dbReference type="Pfam" id="PF12146"/>
    </source>
</evidence>
<organism evidence="2 3">
    <name type="scientific">Vibrio eleionomae</name>
    <dbReference type="NCBI Taxonomy" id="2653505"/>
    <lineage>
        <taxon>Bacteria</taxon>
        <taxon>Pseudomonadati</taxon>
        <taxon>Pseudomonadota</taxon>
        <taxon>Gammaproteobacteria</taxon>
        <taxon>Vibrionales</taxon>
        <taxon>Vibrionaceae</taxon>
        <taxon>Vibrio</taxon>
    </lineage>
</organism>
<dbReference type="EMBL" id="WEKT01000030">
    <property type="protein sequence ID" value="MZI94497.1"/>
    <property type="molecule type" value="Genomic_DNA"/>
</dbReference>
<dbReference type="InterPro" id="IPR022742">
    <property type="entry name" value="Hydrolase_4"/>
</dbReference>
<sequence>MTSSNALSYTLTQESEFLQKMQSEVTQLWSTRNDGFYRSADKTKIYWCSLTNKNHDKAIVMVNGRIESVWKYQELFFDLYQLGYDIYSFDHRGQGSSQRLIENPEMGHVGEFNDYINDLASLIKLFALEHYQQRFLLGHSMGGAIATRYLQTHPENPFQAMALTAPMFGVHIPWQLRPIAIPLTQIMTATSVQPKYAPGFSGYYPRPFETNPLTHSKVRYQWFRELYEDKPELKLGGPSTRWVWQGLMAAKQCLQLTRQIKIPTLVVQAELDSIVDNKAQTRFVTKLAKTNPDTQLEVIHGARHELMFESDEYRNQVLTTILDFLHRQADE</sequence>